<dbReference type="Proteomes" id="UP000737018">
    <property type="component" value="Unassembled WGS sequence"/>
</dbReference>
<proteinExistence type="predicted"/>
<protein>
    <submittedName>
        <fullName evidence="1">Uncharacterized protein</fullName>
    </submittedName>
</protein>
<name>A0A8J4RFM2_9ROSI</name>
<accession>A0A8J4RFM2</accession>
<dbReference type="EMBL" id="JRKL02000942">
    <property type="protein sequence ID" value="KAF3967143.1"/>
    <property type="molecule type" value="Genomic_DNA"/>
</dbReference>
<organism evidence="1 2">
    <name type="scientific">Castanea mollissima</name>
    <name type="common">Chinese chestnut</name>
    <dbReference type="NCBI Taxonomy" id="60419"/>
    <lineage>
        <taxon>Eukaryota</taxon>
        <taxon>Viridiplantae</taxon>
        <taxon>Streptophyta</taxon>
        <taxon>Embryophyta</taxon>
        <taxon>Tracheophyta</taxon>
        <taxon>Spermatophyta</taxon>
        <taxon>Magnoliopsida</taxon>
        <taxon>eudicotyledons</taxon>
        <taxon>Gunneridae</taxon>
        <taxon>Pentapetalae</taxon>
        <taxon>rosids</taxon>
        <taxon>fabids</taxon>
        <taxon>Fagales</taxon>
        <taxon>Fagaceae</taxon>
        <taxon>Castanea</taxon>
    </lineage>
</organism>
<evidence type="ECO:0000313" key="2">
    <source>
        <dbReference type="Proteomes" id="UP000737018"/>
    </source>
</evidence>
<gene>
    <name evidence="1" type="ORF">CMV_008832</name>
</gene>
<keyword evidence="2" id="KW-1185">Reference proteome</keyword>
<reference evidence="1" key="1">
    <citation type="submission" date="2020-03" db="EMBL/GenBank/DDBJ databases">
        <title>Castanea mollissima Vanexum genome sequencing.</title>
        <authorList>
            <person name="Staton M."/>
        </authorList>
    </citation>
    <scope>NUCLEOTIDE SEQUENCE</scope>
    <source>
        <tissue evidence="1">Leaf</tissue>
    </source>
</reference>
<sequence>MALLYPILSIVSNHSHDQFASYVSLLLENEVFPTQQREKKDSHPTALSHSSFTLSLSRVSASTTDFSLSLYVRFRGLAIALSFSLNHLVFGF</sequence>
<dbReference type="AlphaFoldDB" id="A0A8J4RFM2"/>
<comment type="caution">
    <text evidence="1">The sequence shown here is derived from an EMBL/GenBank/DDBJ whole genome shotgun (WGS) entry which is preliminary data.</text>
</comment>
<evidence type="ECO:0000313" key="1">
    <source>
        <dbReference type="EMBL" id="KAF3967143.1"/>
    </source>
</evidence>